<keyword evidence="2" id="KW-0540">Nuclease</keyword>
<dbReference type="GO" id="GO:0004527">
    <property type="term" value="F:exonuclease activity"/>
    <property type="evidence" value="ECO:0007669"/>
    <property type="project" value="UniProtKB-KW"/>
</dbReference>
<name>A0AAX2IUQ4_9FLAO</name>
<evidence type="ECO:0000313" key="4">
    <source>
        <dbReference type="Proteomes" id="UP000190669"/>
    </source>
</evidence>
<proteinExistence type="predicted"/>
<gene>
    <name evidence="3" type="ORF">NCTC11212_04142</name>
    <name evidence="2" type="ORF">SAMN05421800_13912</name>
</gene>
<organism evidence="3 5">
    <name type="scientific">Chryseobacterium balustinum</name>
    <dbReference type="NCBI Taxonomy" id="246"/>
    <lineage>
        <taxon>Bacteria</taxon>
        <taxon>Pseudomonadati</taxon>
        <taxon>Bacteroidota</taxon>
        <taxon>Flavobacteriia</taxon>
        <taxon>Flavobacteriales</taxon>
        <taxon>Weeksellaceae</taxon>
        <taxon>Chryseobacterium group</taxon>
        <taxon>Chryseobacterium</taxon>
    </lineage>
</organism>
<keyword evidence="2" id="KW-0378">Hydrolase</keyword>
<reference evidence="2 4" key="1">
    <citation type="submission" date="2017-02" db="EMBL/GenBank/DDBJ databases">
        <authorList>
            <person name="Varghese N."/>
            <person name="Submissions S."/>
        </authorList>
    </citation>
    <scope>NUCLEOTIDE SEQUENCE [LARGE SCALE GENOMIC DNA]</scope>
    <source>
        <strain evidence="2 4">DSM 16775</strain>
    </source>
</reference>
<evidence type="ECO:0000313" key="5">
    <source>
        <dbReference type="Proteomes" id="UP000251937"/>
    </source>
</evidence>
<accession>A0AAX2IUQ4</accession>
<keyword evidence="4" id="KW-1185">Reference proteome</keyword>
<feature type="domain" description="Rad50/SbcC-type AAA" evidence="1">
    <location>
        <begin position="5"/>
        <end position="62"/>
    </location>
</feature>
<evidence type="ECO:0000313" key="3">
    <source>
        <dbReference type="EMBL" id="SQA92570.1"/>
    </source>
</evidence>
<evidence type="ECO:0000313" key="2">
    <source>
        <dbReference type="EMBL" id="SKC12303.1"/>
    </source>
</evidence>
<dbReference type="KEGG" id="cbp:EB354_03740"/>
<dbReference type="EMBL" id="FUZE01000039">
    <property type="protein sequence ID" value="SKC12303.1"/>
    <property type="molecule type" value="Genomic_DNA"/>
</dbReference>
<reference evidence="3 5" key="2">
    <citation type="submission" date="2018-06" db="EMBL/GenBank/DDBJ databases">
        <authorList>
            <consortium name="Pathogen Informatics"/>
            <person name="Doyle S."/>
        </authorList>
    </citation>
    <scope>NUCLEOTIDE SEQUENCE [LARGE SCALE GENOMIC DNA]</scope>
    <source>
        <strain evidence="3 5">NCTC11212</strain>
    </source>
</reference>
<dbReference type="Proteomes" id="UP000190669">
    <property type="component" value="Unassembled WGS sequence"/>
</dbReference>
<evidence type="ECO:0000259" key="1">
    <source>
        <dbReference type="Pfam" id="PF13476"/>
    </source>
</evidence>
<dbReference type="GO" id="GO:0006302">
    <property type="term" value="P:double-strand break repair"/>
    <property type="evidence" value="ECO:0007669"/>
    <property type="project" value="InterPro"/>
</dbReference>
<keyword evidence="2" id="KW-0269">Exonuclease</keyword>
<dbReference type="Pfam" id="PF13476">
    <property type="entry name" value="AAA_23"/>
    <property type="match status" value="1"/>
</dbReference>
<dbReference type="AlphaFoldDB" id="A0AAX2IUQ4"/>
<protein>
    <submittedName>
        <fullName evidence="2">Exonuclease SbcC</fullName>
    </submittedName>
</protein>
<comment type="caution">
    <text evidence="3">The sequence shown here is derived from an EMBL/GenBank/DDBJ whole genome shotgun (WGS) entry which is preliminary data.</text>
</comment>
<dbReference type="GO" id="GO:0016887">
    <property type="term" value="F:ATP hydrolysis activity"/>
    <property type="evidence" value="ECO:0007669"/>
    <property type="project" value="InterPro"/>
</dbReference>
<dbReference type="InterPro" id="IPR027417">
    <property type="entry name" value="P-loop_NTPase"/>
</dbReference>
<dbReference type="Gene3D" id="3.40.50.300">
    <property type="entry name" value="P-loop containing nucleotide triphosphate hydrolases"/>
    <property type="match status" value="1"/>
</dbReference>
<sequence length="84" mass="9483">MKFKKVEIQAFRAYDTAKDGTFDFTRQEDGKSADFISLYAPNGFGKTSFYDAVEYGITNNIDGFYYPLHATLTVAGIEIFSIRS</sequence>
<dbReference type="EMBL" id="UAVR01000024">
    <property type="protein sequence ID" value="SQA92570.1"/>
    <property type="molecule type" value="Genomic_DNA"/>
</dbReference>
<dbReference type="Proteomes" id="UP000251937">
    <property type="component" value="Unassembled WGS sequence"/>
</dbReference>
<dbReference type="InterPro" id="IPR038729">
    <property type="entry name" value="Rad50/SbcC_AAA"/>
</dbReference>